<dbReference type="KEGG" id="kpul:GXN76_10320"/>
<evidence type="ECO:0000313" key="3">
    <source>
        <dbReference type="Proteomes" id="UP000503088"/>
    </source>
</evidence>
<name>A0A7D4BJ60_9BACL</name>
<protein>
    <submittedName>
        <fullName evidence="2">PHP domain-containing protein</fullName>
    </submittedName>
</protein>
<dbReference type="GO" id="GO:0004534">
    <property type="term" value="F:5'-3' RNA exonuclease activity"/>
    <property type="evidence" value="ECO:0007669"/>
    <property type="project" value="TreeGrafter"/>
</dbReference>
<accession>A0A7D4BJ60</accession>
<dbReference type="InterPro" id="IPR052018">
    <property type="entry name" value="PHP_domain"/>
</dbReference>
<dbReference type="Gene3D" id="1.10.150.650">
    <property type="match status" value="1"/>
</dbReference>
<dbReference type="Gene3D" id="3.20.20.140">
    <property type="entry name" value="Metal-dependent hydrolases"/>
    <property type="match status" value="1"/>
</dbReference>
<feature type="domain" description="PHP" evidence="1">
    <location>
        <begin position="3"/>
        <end position="101"/>
    </location>
</feature>
<dbReference type="GO" id="GO:0035312">
    <property type="term" value="F:5'-3' DNA exonuclease activity"/>
    <property type="evidence" value="ECO:0007669"/>
    <property type="project" value="TreeGrafter"/>
</dbReference>
<dbReference type="InterPro" id="IPR016195">
    <property type="entry name" value="Pol/histidinol_Pase-like"/>
</dbReference>
<reference evidence="2 3" key="1">
    <citation type="submission" date="2020-01" db="EMBL/GenBank/DDBJ databases">
        <authorList>
            <person name="Gulvik C.A."/>
            <person name="Batra D.G."/>
        </authorList>
    </citation>
    <scope>NUCLEOTIDE SEQUENCE [LARGE SCALE GENOMIC DNA]</scope>
    <source>
        <strain evidence="2 3">W9323</strain>
    </source>
</reference>
<gene>
    <name evidence="2" type="ORF">GXN76_10320</name>
</gene>
<evidence type="ECO:0000259" key="1">
    <source>
        <dbReference type="Pfam" id="PF02811"/>
    </source>
</evidence>
<dbReference type="InterPro" id="IPR004013">
    <property type="entry name" value="PHP_dom"/>
</dbReference>
<dbReference type="AlphaFoldDB" id="A0A7D4BJ60"/>
<dbReference type="CDD" id="cd07438">
    <property type="entry name" value="PHP_HisPPase_AMP"/>
    <property type="match status" value="1"/>
</dbReference>
<dbReference type="SUPFAM" id="SSF89550">
    <property type="entry name" value="PHP domain-like"/>
    <property type="match status" value="1"/>
</dbReference>
<dbReference type="PANTHER" id="PTHR42924:SF3">
    <property type="entry name" value="POLYMERASE_HISTIDINOL PHOSPHATASE N-TERMINAL DOMAIN-CONTAINING PROTEIN"/>
    <property type="match status" value="1"/>
</dbReference>
<dbReference type="EMBL" id="CP048104">
    <property type="protein sequence ID" value="QKG86015.1"/>
    <property type="molecule type" value="Genomic_DNA"/>
</dbReference>
<evidence type="ECO:0000313" key="2">
    <source>
        <dbReference type="EMBL" id="QKG86015.1"/>
    </source>
</evidence>
<dbReference type="Pfam" id="PF02811">
    <property type="entry name" value="PHP"/>
    <property type="match status" value="1"/>
</dbReference>
<sequence length="266" mass="29073">MFSPEEVVKMAKDTGLYGIAITDHDTVSGIERAVEAGKQWGVSIVPGVEISTVSQGQDIHVLGYYIDPGNVTLQQRLQKQRNARLERNRGILDKLSQMGIMIREEEVLAKKKNGFADINVGRPHIAEVLMDKGIVQTMGEAFDRFLGKEGAAYVLTPRISPEEAIALIQEAGGAAVLAHPGIYEDLDLVHRLAKNGLAGIEALHPDHSDSMKTELTKIAQCYHLVASAGSDFHGERQGLMYHAPLGSCRMEWKDVVKLKQKAAQPG</sequence>
<proteinExistence type="predicted"/>
<keyword evidence="3" id="KW-1185">Reference proteome</keyword>
<organism evidence="2 3">
    <name type="scientific">Kroppenstedtia pulmonis</name>
    <dbReference type="NCBI Taxonomy" id="1380685"/>
    <lineage>
        <taxon>Bacteria</taxon>
        <taxon>Bacillati</taxon>
        <taxon>Bacillota</taxon>
        <taxon>Bacilli</taxon>
        <taxon>Bacillales</taxon>
        <taxon>Thermoactinomycetaceae</taxon>
        <taxon>Kroppenstedtia</taxon>
    </lineage>
</organism>
<dbReference type="Proteomes" id="UP000503088">
    <property type="component" value="Chromosome"/>
</dbReference>
<dbReference type="PANTHER" id="PTHR42924">
    <property type="entry name" value="EXONUCLEASE"/>
    <property type="match status" value="1"/>
</dbReference>